<feature type="compositionally biased region" description="Basic and acidic residues" evidence="1">
    <location>
        <begin position="71"/>
        <end position="88"/>
    </location>
</feature>
<gene>
    <name evidence="3" type="ORF">Pla52n_17390</name>
</gene>
<protein>
    <submittedName>
        <fullName evidence="3">Uncharacterized protein</fullName>
    </submittedName>
</protein>
<sequence>MNRSVIVGVIAGLLFMVFIVVSGLSQLGNNANMPILLVGAGGMGIAVGLVAGFIDHSRRWERKEKKRQAHRNRDIRSPKMEWSSKDKD</sequence>
<dbReference type="RefSeq" id="WP_146519173.1">
    <property type="nucleotide sequence ID" value="NZ_CP151726.1"/>
</dbReference>
<evidence type="ECO:0000256" key="2">
    <source>
        <dbReference type="SAM" id="Phobius"/>
    </source>
</evidence>
<evidence type="ECO:0000313" key="3">
    <source>
        <dbReference type="EMBL" id="TWU06022.1"/>
    </source>
</evidence>
<feature type="transmembrane region" description="Helical" evidence="2">
    <location>
        <begin position="5"/>
        <end position="27"/>
    </location>
</feature>
<evidence type="ECO:0000256" key="1">
    <source>
        <dbReference type="SAM" id="MobiDB-lite"/>
    </source>
</evidence>
<proteinExistence type="predicted"/>
<dbReference type="AlphaFoldDB" id="A0A5C6B3B9"/>
<keyword evidence="2" id="KW-1133">Transmembrane helix</keyword>
<keyword evidence="4" id="KW-1185">Reference proteome</keyword>
<reference evidence="3 4" key="1">
    <citation type="submission" date="2019-02" db="EMBL/GenBank/DDBJ databases">
        <title>Deep-cultivation of Planctomycetes and their phenomic and genomic characterization uncovers novel biology.</title>
        <authorList>
            <person name="Wiegand S."/>
            <person name="Jogler M."/>
            <person name="Boedeker C."/>
            <person name="Pinto D."/>
            <person name="Vollmers J."/>
            <person name="Rivas-Marin E."/>
            <person name="Kohn T."/>
            <person name="Peeters S.H."/>
            <person name="Heuer A."/>
            <person name="Rast P."/>
            <person name="Oberbeckmann S."/>
            <person name="Bunk B."/>
            <person name="Jeske O."/>
            <person name="Meyerdierks A."/>
            <person name="Storesund J.E."/>
            <person name="Kallscheuer N."/>
            <person name="Luecker S."/>
            <person name="Lage O.M."/>
            <person name="Pohl T."/>
            <person name="Merkel B.J."/>
            <person name="Hornburger P."/>
            <person name="Mueller R.-W."/>
            <person name="Bruemmer F."/>
            <person name="Labrenz M."/>
            <person name="Spormann A.M."/>
            <person name="Op Den Camp H."/>
            <person name="Overmann J."/>
            <person name="Amann R."/>
            <person name="Jetten M.S.M."/>
            <person name="Mascher T."/>
            <person name="Medema M.H."/>
            <person name="Devos D.P."/>
            <person name="Kaster A.-K."/>
            <person name="Ovreas L."/>
            <person name="Rohde M."/>
            <person name="Galperin M.Y."/>
            <person name="Jogler C."/>
        </authorList>
    </citation>
    <scope>NUCLEOTIDE SEQUENCE [LARGE SCALE GENOMIC DNA]</scope>
    <source>
        <strain evidence="3 4">Pla52n</strain>
    </source>
</reference>
<accession>A0A5C6B3B9</accession>
<dbReference type="EMBL" id="SJPN01000002">
    <property type="protein sequence ID" value="TWU06022.1"/>
    <property type="molecule type" value="Genomic_DNA"/>
</dbReference>
<name>A0A5C6B3B9_9BACT</name>
<dbReference type="Proteomes" id="UP000320176">
    <property type="component" value="Unassembled WGS sequence"/>
</dbReference>
<feature type="transmembrane region" description="Helical" evidence="2">
    <location>
        <begin position="33"/>
        <end position="54"/>
    </location>
</feature>
<feature type="region of interest" description="Disordered" evidence="1">
    <location>
        <begin position="61"/>
        <end position="88"/>
    </location>
</feature>
<evidence type="ECO:0000313" key="4">
    <source>
        <dbReference type="Proteomes" id="UP000320176"/>
    </source>
</evidence>
<organism evidence="3 4">
    <name type="scientific">Stieleria varia</name>
    <dbReference type="NCBI Taxonomy" id="2528005"/>
    <lineage>
        <taxon>Bacteria</taxon>
        <taxon>Pseudomonadati</taxon>
        <taxon>Planctomycetota</taxon>
        <taxon>Planctomycetia</taxon>
        <taxon>Pirellulales</taxon>
        <taxon>Pirellulaceae</taxon>
        <taxon>Stieleria</taxon>
    </lineage>
</organism>
<comment type="caution">
    <text evidence="3">The sequence shown here is derived from an EMBL/GenBank/DDBJ whole genome shotgun (WGS) entry which is preliminary data.</text>
</comment>
<keyword evidence="2" id="KW-0812">Transmembrane</keyword>
<keyword evidence="2" id="KW-0472">Membrane</keyword>